<dbReference type="KEGG" id="pno:SNOG_08031"/>
<evidence type="ECO:0000256" key="1">
    <source>
        <dbReference type="SAM" id="MobiDB-lite"/>
    </source>
</evidence>
<dbReference type="Proteomes" id="UP000663193">
    <property type="component" value="Chromosome 2"/>
</dbReference>
<dbReference type="OMA" id="PYSEKQY"/>
<protein>
    <submittedName>
        <fullName evidence="2">Uncharacterized protein</fullName>
    </submittedName>
</protein>
<organism evidence="2 3">
    <name type="scientific">Phaeosphaeria nodorum (strain SN15 / ATCC MYA-4574 / FGSC 10173)</name>
    <name type="common">Glume blotch fungus</name>
    <name type="synonym">Parastagonospora nodorum</name>
    <dbReference type="NCBI Taxonomy" id="321614"/>
    <lineage>
        <taxon>Eukaryota</taxon>
        <taxon>Fungi</taxon>
        <taxon>Dikarya</taxon>
        <taxon>Ascomycota</taxon>
        <taxon>Pezizomycotina</taxon>
        <taxon>Dothideomycetes</taxon>
        <taxon>Pleosporomycetidae</taxon>
        <taxon>Pleosporales</taxon>
        <taxon>Pleosporineae</taxon>
        <taxon>Phaeosphaeriaceae</taxon>
        <taxon>Parastagonospora</taxon>
    </lineage>
</organism>
<feature type="compositionally biased region" description="Basic and acidic residues" evidence="1">
    <location>
        <begin position="70"/>
        <end position="82"/>
    </location>
</feature>
<evidence type="ECO:0000313" key="2">
    <source>
        <dbReference type="EMBL" id="QRC92925.1"/>
    </source>
</evidence>
<dbReference type="VEuPathDB" id="FungiDB:JI435_080310"/>
<proteinExistence type="predicted"/>
<feature type="region of interest" description="Disordered" evidence="1">
    <location>
        <begin position="1"/>
        <end position="82"/>
    </location>
</feature>
<dbReference type="RefSeq" id="XP_001798358.1">
    <property type="nucleotide sequence ID" value="XM_001798306.1"/>
</dbReference>
<reference evidence="3" key="1">
    <citation type="journal article" date="2021" name="BMC Genomics">
        <title>Chromosome-level genome assembly and manually-curated proteome of model necrotroph Parastagonospora nodorum Sn15 reveals a genome-wide trove of candidate effector homologs, and redundancy of virulence-related functions within an accessory chromosome.</title>
        <authorList>
            <person name="Bertazzoni S."/>
            <person name="Jones D.A.B."/>
            <person name="Phan H.T."/>
            <person name="Tan K.-C."/>
            <person name="Hane J.K."/>
        </authorList>
    </citation>
    <scope>NUCLEOTIDE SEQUENCE [LARGE SCALE GENOMIC DNA]</scope>
    <source>
        <strain evidence="3">SN15 / ATCC MYA-4574 / FGSC 10173)</strain>
    </source>
</reference>
<sequence>MDSYPSVTISERECASRNPSSSSKASTTKSSYQGQHAPTLRNDSAQSEASITLAAEYTQYTDAPPPYSDKQYEGKSEEQQNKMRMADYAKEINRQMGKQLVTGLKSGETKVE</sequence>
<dbReference type="OrthoDB" id="3772124at2759"/>
<dbReference type="EMBL" id="CP069024">
    <property type="protein sequence ID" value="QRC92925.1"/>
    <property type="molecule type" value="Genomic_DNA"/>
</dbReference>
<keyword evidence="3" id="KW-1185">Reference proteome</keyword>
<dbReference type="AlphaFoldDB" id="A0A7U2HV22"/>
<feature type="compositionally biased region" description="Polar residues" evidence="1">
    <location>
        <begin position="32"/>
        <end position="50"/>
    </location>
</feature>
<gene>
    <name evidence="2" type="ORF">JI435_080310</name>
</gene>
<name>A0A7U2HV22_PHANO</name>
<accession>A0A7U2HV22</accession>
<feature type="compositionally biased region" description="Low complexity" evidence="1">
    <location>
        <begin position="20"/>
        <end position="31"/>
    </location>
</feature>
<evidence type="ECO:0000313" key="3">
    <source>
        <dbReference type="Proteomes" id="UP000663193"/>
    </source>
</evidence>